<evidence type="ECO:0000259" key="3">
    <source>
        <dbReference type="PROSITE" id="PS50011"/>
    </source>
</evidence>
<organism evidence="4 5">
    <name type="scientific">Lentinus brumalis</name>
    <dbReference type="NCBI Taxonomy" id="2498619"/>
    <lineage>
        <taxon>Eukaryota</taxon>
        <taxon>Fungi</taxon>
        <taxon>Dikarya</taxon>
        <taxon>Basidiomycota</taxon>
        <taxon>Agaricomycotina</taxon>
        <taxon>Agaricomycetes</taxon>
        <taxon>Polyporales</taxon>
        <taxon>Polyporaceae</taxon>
        <taxon>Lentinus</taxon>
    </lineage>
</organism>
<dbReference type="EMBL" id="KZ857383">
    <property type="protein sequence ID" value="RDX54876.1"/>
    <property type="molecule type" value="Genomic_DNA"/>
</dbReference>
<dbReference type="GO" id="GO:0035556">
    <property type="term" value="P:intracellular signal transduction"/>
    <property type="evidence" value="ECO:0007669"/>
    <property type="project" value="TreeGrafter"/>
</dbReference>
<evidence type="ECO:0000256" key="2">
    <source>
        <dbReference type="ARBA" id="ARBA00022840"/>
    </source>
</evidence>
<keyword evidence="1" id="KW-0547">Nucleotide-binding</keyword>
<dbReference type="InterPro" id="IPR011009">
    <property type="entry name" value="Kinase-like_dom_sf"/>
</dbReference>
<evidence type="ECO:0000256" key="1">
    <source>
        <dbReference type="ARBA" id="ARBA00022741"/>
    </source>
</evidence>
<sequence length="377" mass="44221">MHRNLPSPRTMTARADHSSDPMFWKNMDGGLSNAEFFWRDHYKFLEENGYRLRPRYSPDWEPSWRGTNRDRFLCEDGLPPIRVTTMQATRLSDGRIVVLKQIWTERTPTEQTITRVFWDEPNASDPGNHSNFVYDVLHSPIYKVAFFVMPYLMRVHAIRFATVGEAMECFRQVFEGLSFIHRNHVAHRDIHLFNIMMDPAPLLSEVPHPVWKDRSYVEPERKVKRCVRTNHPVRYYIIDFGLSTQFSPGEPHVAPIVIGGDKSVPEYKNAPGDCNPFHVDVYHLGNMIREDFLQESRSLDFMQPLVDRMTRERPDDRPTIGEAMQQFEQLLGSLSQWKLRSRYVYRDENLGRPFRAVRHLYRTISYVLAGLPAIPVV</sequence>
<dbReference type="AlphaFoldDB" id="A0A371DQR2"/>
<dbReference type="SUPFAM" id="SSF56112">
    <property type="entry name" value="Protein kinase-like (PK-like)"/>
    <property type="match status" value="1"/>
</dbReference>
<feature type="domain" description="Protein kinase" evidence="3">
    <location>
        <begin position="67"/>
        <end position="377"/>
    </location>
</feature>
<dbReference type="Pfam" id="PF00069">
    <property type="entry name" value="Pkinase"/>
    <property type="match status" value="1"/>
</dbReference>
<evidence type="ECO:0000313" key="4">
    <source>
        <dbReference type="EMBL" id="RDX54876.1"/>
    </source>
</evidence>
<dbReference type="PANTHER" id="PTHR24346">
    <property type="entry name" value="MAP/MICROTUBULE AFFINITY-REGULATING KINASE"/>
    <property type="match status" value="1"/>
</dbReference>
<dbReference type="STRING" id="139420.A0A371DQR2"/>
<dbReference type="GO" id="GO:0005737">
    <property type="term" value="C:cytoplasm"/>
    <property type="evidence" value="ECO:0007669"/>
    <property type="project" value="TreeGrafter"/>
</dbReference>
<gene>
    <name evidence="4" type="ORF">OH76DRAFT_846539</name>
</gene>
<name>A0A371DQR2_9APHY</name>
<dbReference type="Proteomes" id="UP000256964">
    <property type="component" value="Unassembled WGS sequence"/>
</dbReference>
<dbReference type="InterPro" id="IPR000719">
    <property type="entry name" value="Prot_kinase_dom"/>
</dbReference>
<dbReference type="OrthoDB" id="2732257at2759"/>
<keyword evidence="2" id="KW-0067">ATP-binding</keyword>
<dbReference type="GO" id="GO:0005524">
    <property type="term" value="F:ATP binding"/>
    <property type="evidence" value="ECO:0007669"/>
    <property type="project" value="UniProtKB-KW"/>
</dbReference>
<reference evidence="4 5" key="1">
    <citation type="journal article" date="2018" name="Biotechnol. Biofuels">
        <title>Integrative visual omics of the white-rot fungus Polyporus brumalis exposes the biotechnological potential of its oxidative enzymes for delignifying raw plant biomass.</title>
        <authorList>
            <person name="Miyauchi S."/>
            <person name="Rancon A."/>
            <person name="Drula E."/>
            <person name="Hage H."/>
            <person name="Chaduli D."/>
            <person name="Favel A."/>
            <person name="Grisel S."/>
            <person name="Henrissat B."/>
            <person name="Herpoel-Gimbert I."/>
            <person name="Ruiz-Duenas F.J."/>
            <person name="Chevret D."/>
            <person name="Hainaut M."/>
            <person name="Lin J."/>
            <person name="Wang M."/>
            <person name="Pangilinan J."/>
            <person name="Lipzen A."/>
            <person name="Lesage-Meessen L."/>
            <person name="Navarro D."/>
            <person name="Riley R."/>
            <person name="Grigoriev I.V."/>
            <person name="Zhou S."/>
            <person name="Raouche S."/>
            <person name="Rosso M.N."/>
        </authorList>
    </citation>
    <scope>NUCLEOTIDE SEQUENCE [LARGE SCALE GENOMIC DNA]</scope>
    <source>
        <strain evidence="4 5">BRFM 1820</strain>
    </source>
</reference>
<dbReference type="PROSITE" id="PS50011">
    <property type="entry name" value="PROTEIN_KINASE_DOM"/>
    <property type="match status" value="1"/>
</dbReference>
<evidence type="ECO:0000313" key="5">
    <source>
        <dbReference type="Proteomes" id="UP000256964"/>
    </source>
</evidence>
<dbReference type="Gene3D" id="1.10.510.10">
    <property type="entry name" value="Transferase(Phosphotransferase) domain 1"/>
    <property type="match status" value="1"/>
</dbReference>
<dbReference type="SMART" id="SM00220">
    <property type="entry name" value="S_TKc"/>
    <property type="match status" value="1"/>
</dbReference>
<proteinExistence type="predicted"/>
<protein>
    <recommendedName>
        <fullName evidence="3">Protein kinase domain-containing protein</fullName>
    </recommendedName>
</protein>
<dbReference type="GO" id="GO:0004674">
    <property type="term" value="F:protein serine/threonine kinase activity"/>
    <property type="evidence" value="ECO:0007669"/>
    <property type="project" value="TreeGrafter"/>
</dbReference>
<accession>A0A371DQR2</accession>
<keyword evidence="5" id="KW-1185">Reference proteome</keyword>
<dbReference type="PANTHER" id="PTHR24346:SF30">
    <property type="entry name" value="MATERNAL EMBRYONIC LEUCINE ZIPPER KINASE"/>
    <property type="match status" value="1"/>
</dbReference>